<dbReference type="Pfam" id="PF16717">
    <property type="entry name" value="RAC_head"/>
    <property type="match status" value="1"/>
</dbReference>
<evidence type="ECO:0000313" key="6">
    <source>
        <dbReference type="EMBL" id="KAL1872826.1"/>
    </source>
</evidence>
<organism evidence="6 7">
    <name type="scientific">Paecilomyces lecythidis</name>
    <dbReference type="NCBI Taxonomy" id="3004212"/>
    <lineage>
        <taxon>Eukaryota</taxon>
        <taxon>Fungi</taxon>
        <taxon>Dikarya</taxon>
        <taxon>Ascomycota</taxon>
        <taxon>Pezizomycotina</taxon>
        <taxon>Eurotiomycetes</taxon>
        <taxon>Eurotiomycetidae</taxon>
        <taxon>Eurotiales</taxon>
        <taxon>Thermoascaceae</taxon>
        <taxon>Paecilomyces</taxon>
    </lineage>
</organism>
<dbReference type="PROSITE" id="PS00636">
    <property type="entry name" value="DNAJ_1"/>
    <property type="match status" value="1"/>
</dbReference>
<dbReference type="InterPro" id="IPR018253">
    <property type="entry name" value="DnaJ_domain_CS"/>
</dbReference>
<protein>
    <submittedName>
        <fullName evidence="6">Zuotin</fullName>
        <ecNumber evidence="6">4.1.3.4</ecNumber>
    </submittedName>
</protein>
<dbReference type="PANTHER" id="PTHR43999:SF1">
    <property type="entry name" value="DNAJ HOMOLOG SUBFAMILY C MEMBER 2"/>
    <property type="match status" value="1"/>
</dbReference>
<feature type="region of interest" description="Disordered" evidence="4">
    <location>
        <begin position="66"/>
        <end position="94"/>
    </location>
</feature>
<dbReference type="InterPro" id="IPR054076">
    <property type="entry name" value="ZUO1-like_ZHD"/>
</dbReference>
<accession>A0ABR3XA39</accession>
<dbReference type="Pfam" id="PF26185">
    <property type="entry name" value="Zuotin_N"/>
    <property type="match status" value="1"/>
</dbReference>
<feature type="compositionally biased region" description="Acidic residues" evidence="4">
    <location>
        <begin position="75"/>
        <end position="86"/>
    </location>
</feature>
<dbReference type="SMART" id="SM00271">
    <property type="entry name" value="DnaJ"/>
    <property type="match status" value="1"/>
</dbReference>
<sequence>MATIQTVNLPLPALPASWSADKDFKAVGTLSSAIQRNIEPVGPHFLAHARRKRHNRTFSEDERITAQENVKKVEDGEDDDISEPEDPLMLSRDAKDWKGQDHYAVLGLSKYRWRATPEQIKRAHRKKVLRHHPDKKAAAGATDENDSFFKCIQKATEILLDPTKRRQFDSVDEAADVDPPTKKEVAKGNFYKLWGPVFESEARFSKKQPVPLLGDENSTKEEVEEFYNFWYNFDSWRSFEYQDEDVPDDNESRDQKRHIEKKNANARRKKKTEDSARLRHLLDDCLAMDERIKKFRQQERAGKDKRRLEKEAEAKRLAEEKEQARLEEERKKKEAEEAAKVEREANKKAKEAAKNAAKKNKRVLKGSVKDVNYFAESGEPSAAQIDGVLADVELVQSKIDAEQLAALAGRLTSAGKDAAAVKAAFAEEAKRLVGEGKLKDGEIKTLV</sequence>
<dbReference type="SUPFAM" id="SSF46565">
    <property type="entry name" value="Chaperone J-domain"/>
    <property type="match status" value="1"/>
</dbReference>
<dbReference type="Gene3D" id="1.10.8.840">
    <property type="entry name" value="Ribosome-associated complex head domain"/>
    <property type="match status" value="1"/>
</dbReference>
<dbReference type="Pfam" id="PF00226">
    <property type="entry name" value="DnaJ"/>
    <property type="match status" value="1"/>
</dbReference>
<dbReference type="InterPro" id="IPR058871">
    <property type="entry name" value="Zuotin_N"/>
</dbReference>
<dbReference type="CDD" id="cd06257">
    <property type="entry name" value="DnaJ"/>
    <property type="match status" value="1"/>
</dbReference>
<dbReference type="Pfam" id="PF21884">
    <property type="entry name" value="ZUO1-like_ZHD"/>
    <property type="match status" value="1"/>
</dbReference>
<feature type="compositionally biased region" description="Basic and acidic residues" evidence="4">
    <location>
        <begin position="297"/>
        <end position="353"/>
    </location>
</feature>
<evidence type="ECO:0000256" key="1">
    <source>
        <dbReference type="ARBA" id="ARBA00004496"/>
    </source>
</evidence>
<dbReference type="InterPro" id="IPR044634">
    <property type="entry name" value="Zuotin/DnaJC2"/>
</dbReference>
<keyword evidence="6" id="KW-0456">Lyase</keyword>
<comment type="subcellular location">
    <subcellularLocation>
        <location evidence="1">Cytoplasm</location>
    </subcellularLocation>
</comment>
<feature type="domain" description="J" evidence="5">
    <location>
        <begin position="101"/>
        <end position="172"/>
    </location>
</feature>
<feature type="region of interest" description="Disordered" evidence="4">
    <location>
        <begin position="297"/>
        <end position="361"/>
    </location>
</feature>
<reference evidence="6 7" key="1">
    <citation type="journal article" date="2024" name="IMA Fungus">
        <title>IMA Genome - F19 : A genome assembly and annotation guide to empower mycologists, including annotated draft genome sequences of Ceratocystis pirilliformis, Diaporthe australafricana, Fusarium ophioides, Paecilomyces lecythidis, and Sporothrix stenoceras.</title>
        <authorList>
            <person name="Aylward J."/>
            <person name="Wilson A.M."/>
            <person name="Visagie C.M."/>
            <person name="Spraker J."/>
            <person name="Barnes I."/>
            <person name="Buitendag C."/>
            <person name="Ceriani C."/>
            <person name="Del Mar Angel L."/>
            <person name="du Plessis D."/>
            <person name="Fuchs T."/>
            <person name="Gasser K."/>
            <person name="Kramer D."/>
            <person name="Li W."/>
            <person name="Munsamy K."/>
            <person name="Piso A."/>
            <person name="Price J.L."/>
            <person name="Sonnekus B."/>
            <person name="Thomas C."/>
            <person name="van der Nest A."/>
            <person name="van Dijk A."/>
            <person name="van Heerden A."/>
            <person name="van Vuuren N."/>
            <person name="Yilmaz N."/>
            <person name="Duong T.A."/>
            <person name="van der Merwe N.A."/>
            <person name="Wingfield M.J."/>
            <person name="Wingfield B.D."/>
        </authorList>
    </citation>
    <scope>NUCLEOTIDE SEQUENCE [LARGE SCALE GENOMIC DNA]</scope>
    <source>
        <strain evidence="6 7">CMW 18167</strain>
    </source>
</reference>
<feature type="region of interest" description="Disordered" evidence="4">
    <location>
        <begin position="244"/>
        <end position="274"/>
    </location>
</feature>
<evidence type="ECO:0000313" key="7">
    <source>
        <dbReference type="Proteomes" id="UP001583193"/>
    </source>
</evidence>
<dbReference type="InterPro" id="IPR042569">
    <property type="entry name" value="RAC_head_sf"/>
</dbReference>
<name>A0ABR3XA39_9EURO</name>
<evidence type="ECO:0000256" key="3">
    <source>
        <dbReference type="ARBA" id="ARBA00023186"/>
    </source>
</evidence>
<evidence type="ECO:0000256" key="4">
    <source>
        <dbReference type="SAM" id="MobiDB-lite"/>
    </source>
</evidence>
<keyword evidence="2" id="KW-0963">Cytoplasm</keyword>
<dbReference type="Proteomes" id="UP001583193">
    <property type="component" value="Unassembled WGS sequence"/>
</dbReference>
<keyword evidence="7" id="KW-1185">Reference proteome</keyword>
<gene>
    <name evidence="6" type="primary">zuo1</name>
    <name evidence="6" type="ORF">Plec18167_006476</name>
</gene>
<proteinExistence type="predicted"/>
<dbReference type="InterPro" id="IPR001623">
    <property type="entry name" value="DnaJ_domain"/>
</dbReference>
<comment type="caution">
    <text evidence="6">The sequence shown here is derived from an EMBL/GenBank/DDBJ whole genome shotgun (WGS) entry which is preliminary data.</text>
</comment>
<dbReference type="EMBL" id="JAVDPF010000023">
    <property type="protein sequence ID" value="KAL1872826.1"/>
    <property type="molecule type" value="Genomic_DNA"/>
</dbReference>
<dbReference type="CDD" id="cd23953">
    <property type="entry name" value="zuotin_NTD"/>
    <property type="match status" value="1"/>
</dbReference>
<keyword evidence="3" id="KW-0143">Chaperone</keyword>
<dbReference type="EC" id="4.1.3.4" evidence="6"/>
<dbReference type="InterPro" id="IPR036869">
    <property type="entry name" value="J_dom_sf"/>
</dbReference>
<dbReference type="GO" id="GO:0004419">
    <property type="term" value="F:hydroxymethylglutaryl-CoA lyase activity"/>
    <property type="evidence" value="ECO:0007669"/>
    <property type="project" value="UniProtKB-EC"/>
</dbReference>
<dbReference type="Gene3D" id="1.10.287.110">
    <property type="entry name" value="DnaJ domain"/>
    <property type="match status" value="1"/>
</dbReference>
<dbReference type="InterPro" id="IPR032003">
    <property type="entry name" value="RAC_head"/>
</dbReference>
<evidence type="ECO:0000256" key="2">
    <source>
        <dbReference type="ARBA" id="ARBA00022490"/>
    </source>
</evidence>
<dbReference type="PANTHER" id="PTHR43999">
    <property type="entry name" value="DNAJ HOMOLOG SUBFAMILY C MEMBER 2"/>
    <property type="match status" value="1"/>
</dbReference>
<feature type="compositionally biased region" description="Basic residues" evidence="4">
    <location>
        <begin position="255"/>
        <end position="270"/>
    </location>
</feature>
<evidence type="ECO:0000259" key="5">
    <source>
        <dbReference type="PROSITE" id="PS50076"/>
    </source>
</evidence>
<dbReference type="PROSITE" id="PS50076">
    <property type="entry name" value="DNAJ_2"/>
    <property type="match status" value="1"/>
</dbReference>